<evidence type="ECO:0000313" key="5">
    <source>
        <dbReference type="EMBL" id="GAG00154.1"/>
    </source>
</evidence>
<dbReference type="InterPro" id="IPR009056">
    <property type="entry name" value="Cyt_c-like_dom"/>
</dbReference>
<keyword evidence="2" id="KW-0479">Metal-binding</keyword>
<evidence type="ECO:0000256" key="1">
    <source>
        <dbReference type="ARBA" id="ARBA00022617"/>
    </source>
</evidence>
<dbReference type="PROSITE" id="PS51007">
    <property type="entry name" value="CYTC"/>
    <property type="match status" value="1"/>
</dbReference>
<comment type="caution">
    <text evidence="5">The sequence shown here is derived from an EMBL/GenBank/DDBJ whole genome shotgun (WGS) entry which is preliminary data.</text>
</comment>
<protein>
    <recommendedName>
        <fullName evidence="4">Cytochrome c domain-containing protein</fullName>
    </recommendedName>
</protein>
<dbReference type="Gene3D" id="1.10.760.10">
    <property type="entry name" value="Cytochrome c-like domain"/>
    <property type="match status" value="2"/>
</dbReference>
<sequence length="267" mass="28819">YAVVTQGNLERRMPPFSSLTDRQRWDVVAYLYSLSNSPQRLLQGELLYQGNCASCHGEGGDGKGLEAAALSESPTIFTDQELMADHSAEQLFQAISEGIAPDMPAFAEQLSAEERWALSAYIRSLTFASQIAVSDTPETPTPAAIETSETTQASPTAESVVGIGRIDGQVISVSGGDIPADLSVTLYGFDQMQQTYTADTPVEPDGIFAFEDVPMLQGRAFLASVEYDDVAYSSDIAVIDPENSDMVLIVPYYESTSDTSQLSVDRL</sequence>
<evidence type="ECO:0000256" key="2">
    <source>
        <dbReference type="ARBA" id="ARBA00022723"/>
    </source>
</evidence>
<feature type="non-terminal residue" evidence="5">
    <location>
        <position position="1"/>
    </location>
</feature>
<dbReference type="PANTHER" id="PTHR40394">
    <property type="entry name" value="LIPOPROTEIN-RELATED"/>
    <property type="match status" value="1"/>
</dbReference>
<dbReference type="GO" id="GO:0009055">
    <property type="term" value="F:electron transfer activity"/>
    <property type="evidence" value="ECO:0007669"/>
    <property type="project" value="InterPro"/>
</dbReference>
<dbReference type="AlphaFoldDB" id="X0U300"/>
<dbReference type="SUPFAM" id="SSF46626">
    <property type="entry name" value="Cytochrome c"/>
    <property type="match status" value="2"/>
</dbReference>
<dbReference type="GO" id="GO:0020037">
    <property type="term" value="F:heme binding"/>
    <property type="evidence" value="ECO:0007669"/>
    <property type="project" value="InterPro"/>
</dbReference>
<dbReference type="EMBL" id="BARS01025007">
    <property type="protein sequence ID" value="GAG00154.1"/>
    <property type="molecule type" value="Genomic_DNA"/>
</dbReference>
<keyword evidence="1" id="KW-0349">Heme</keyword>
<dbReference type="PANTHER" id="PTHR40394:SF2">
    <property type="entry name" value="QUINOL:CYTOCHROME C OXIDOREDUCTASE MEMBRANE PROTEIN"/>
    <property type="match status" value="1"/>
</dbReference>
<evidence type="ECO:0000256" key="3">
    <source>
        <dbReference type="ARBA" id="ARBA00023004"/>
    </source>
</evidence>
<proteinExistence type="predicted"/>
<feature type="non-terminal residue" evidence="5">
    <location>
        <position position="267"/>
    </location>
</feature>
<name>X0U300_9ZZZZ</name>
<keyword evidence="3" id="KW-0408">Iron</keyword>
<dbReference type="GO" id="GO:0046872">
    <property type="term" value="F:metal ion binding"/>
    <property type="evidence" value="ECO:0007669"/>
    <property type="project" value="UniProtKB-KW"/>
</dbReference>
<gene>
    <name evidence="5" type="ORF">S01H1_39594</name>
</gene>
<dbReference type="Pfam" id="PF13442">
    <property type="entry name" value="Cytochrome_CBB3"/>
    <property type="match status" value="1"/>
</dbReference>
<reference evidence="5" key="1">
    <citation type="journal article" date="2014" name="Front. Microbiol.">
        <title>High frequency of phylogenetically diverse reductive dehalogenase-homologous genes in deep subseafloor sedimentary metagenomes.</title>
        <authorList>
            <person name="Kawai M."/>
            <person name="Futagami T."/>
            <person name="Toyoda A."/>
            <person name="Takaki Y."/>
            <person name="Nishi S."/>
            <person name="Hori S."/>
            <person name="Arai W."/>
            <person name="Tsubouchi T."/>
            <person name="Morono Y."/>
            <person name="Uchiyama I."/>
            <person name="Ito T."/>
            <person name="Fujiyama A."/>
            <person name="Inagaki F."/>
            <person name="Takami H."/>
        </authorList>
    </citation>
    <scope>NUCLEOTIDE SEQUENCE</scope>
    <source>
        <strain evidence="5">Expedition CK06-06</strain>
    </source>
</reference>
<evidence type="ECO:0000259" key="4">
    <source>
        <dbReference type="PROSITE" id="PS51007"/>
    </source>
</evidence>
<organism evidence="5">
    <name type="scientific">marine sediment metagenome</name>
    <dbReference type="NCBI Taxonomy" id="412755"/>
    <lineage>
        <taxon>unclassified sequences</taxon>
        <taxon>metagenomes</taxon>
        <taxon>ecological metagenomes</taxon>
    </lineage>
</organism>
<dbReference type="InterPro" id="IPR036909">
    <property type="entry name" value="Cyt_c-like_dom_sf"/>
</dbReference>
<accession>X0U300</accession>
<feature type="domain" description="Cytochrome c" evidence="4">
    <location>
        <begin position="39"/>
        <end position="126"/>
    </location>
</feature>